<evidence type="ECO:0000313" key="2">
    <source>
        <dbReference type="Proteomes" id="UP000499080"/>
    </source>
</evidence>
<accession>A0A4Y2WZ86</accession>
<dbReference type="AlphaFoldDB" id="A0A4Y2WZ86"/>
<organism evidence="1 2">
    <name type="scientific">Araneus ventricosus</name>
    <name type="common">Orbweaver spider</name>
    <name type="synonym">Epeira ventricosa</name>
    <dbReference type="NCBI Taxonomy" id="182803"/>
    <lineage>
        <taxon>Eukaryota</taxon>
        <taxon>Metazoa</taxon>
        <taxon>Ecdysozoa</taxon>
        <taxon>Arthropoda</taxon>
        <taxon>Chelicerata</taxon>
        <taxon>Arachnida</taxon>
        <taxon>Araneae</taxon>
        <taxon>Araneomorphae</taxon>
        <taxon>Entelegynae</taxon>
        <taxon>Araneoidea</taxon>
        <taxon>Araneidae</taxon>
        <taxon>Araneus</taxon>
    </lineage>
</organism>
<name>A0A4Y2WZ86_ARAVE</name>
<gene>
    <name evidence="1" type="ORF">AVEN_37949_1</name>
</gene>
<protein>
    <submittedName>
        <fullName evidence="1">Uncharacterized protein</fullName>
    </submittedName>
</protein>
<dbReference type="Proteomes" id="UP000499080">
    <property type="component" value="Unassembled WGS sequence"/>
</dbReference>
<keyword evidence="2" id="KW-1185">Reference proteome</keyword>
<reference evidence="1 2" key="1">
    <citation type="journal article" date="2019" name="Sci. Rep.">
        <title>Orb-weaving spider Araneus ventricosus genome elucidates the spidroin gene catalogue.</title>
        <authorList>
            <person name="Kono N."/>
            <person name="Nakamura H."/>
            <person name="Ohtoshi R."/>
            <person name="Moran D.A.P."/>
            <person name="Shinohara A."/>
            <person name="Yoshida Y."/>
            <person name="Fujiwara M."/>
            <person name="Mori M."/>
            <person name="Tomita M."/>
            <person name="Arakawa K."/>
        </authorList>
    </citation>
    <scope>NUCLEOTIDE SEQUENCE [LARGE SCALE GENOMIC DNA]</scope>
</reference>
<comment type="caution">
    <text evidence="1">The sequence shown here is derived from an EMBL/GenBank/DDBJ whole genome shotgun (WGS) entry which is preliminary data.</text>
</comment>
<dbReference type="OrthoDB" id="8195485at2759"/>
<sequence length="344" mass="40651">MNQRMLQDLMRKITEDDRFSEGKLRYETIRLHSMEMISKYSFIAHRSINHLDLSLREFSSLREKRKVLVRLLFCSADPAYSKKFVNTAEGCRKALKLERRWLYTLHLDLPNGRENDVLSLAAYSGQCWKPKTFCFNELTVSDSVYKKSFRRFIEEALKKNGMEMNFVRRHVALMKRVLGVRMFEVNSLEDRILNFLFATCTDSDIVIEFLPLLDLNSWLLTNPRLSVLEYLLHHAYRGRYDLKLNDSQGALVNECFFNSRFKYAELLLKYQNAPFYYDYDCGVLVSSWMRLLLAMFYNIFDTVPDRLVGNTDNLYFVLDGGSLIHRVVWPKQETFGDVYTTYMS</sequence>
<dbReference type="EMBL" id="BGPR01066587">
    <property type="protein sequence ID" value="GBO41102.1"/>
    <property type="molecule type" value="Genomic_DNA"/>
</dbReference>
<proteinExistence type="predicted"/>
<evidence type="ECO:0000313" key="1">
    <source>
        <dbReference type="EMBL" id="GBO41102.1"/>
    </source>
</evidence>